<keyword evidence="3" id="KW-1185">Reference proteome</keyword>
<name>A0ABP0KE41_9DINO</name>
<feature type="region of interest" description="Disordered" evidence="1">
    <location>
        <begin position="1"/>
        <end position="62"/>
    </location>
</feature>
<evidence type="ECO:0000313" key="2">
    <source>
        <dbReference type="EMBL" id="CAK9025048.1"/>
    </source>
</evidence>
<proteinExistence type="predicted"/>
<organism evidence="2 3">
    <name type="scientific">Durusdinium trenchii</name>
    <dbReference type="NCBI Taxonomy" id="1381693"/>
    <lineage>
        <taxon>Eukaryota</taxon>
        <taxon>Sar</taxon>
        <taxon>Alveolata</taxon>
        <taxon>Dinophyceae</taxon>
        <taxon>Suessiales</taxon>
        <taxon>Symbiodiniaceae</taxon>
        <taxon>Durusdinium</taxon>
    </lineage>
</organism>
<feature type="compositionally biased region" description="Basic and acidic residues" evidence="1">
    <location>
        <begin position="163"/>
        <end position="177"/>
    </location>
</feature>
<sequence>MTPGSRGRIWQPRPSAAAPAVDGEPTDAAAPLDPWAAWHEKGGKGKGAGGATSSAAQEGGDWQEDEAAWALAWPEDHGESDEQWLYRHYGGPRRQADARGWDDAAWDAKTSSNGWLSDAQLRRFNTAPLGRLNATSDGKWLGSFHPVGDPGGRDWDGYPYETEAFKEKDMKPTERVK</sequence>
<reference evidence="2 3" key="1">
    <citation type="submission" date="2024-02" db="EMBL/GenBank/DDBJ databases">
        <authorList>
            <person name="Chen Y."/>
            <person name="Shah S."/>
            <person name="Dougan E. K."/>
            <person name="Thang M."/>
            <person name="Chan C."/>
        </authorList>
    </citation>
    <scope>NUCLEOTIDE SEQUENCE [LARGE SCALE GENOMIC DNA]</scope>
</reference>
<evidence type="ECO:0000313" key="3">
    <source>
        <dbReference type="Proteomes" id="UP001642484"/>
    </source>
</evidence>
<feature type="region of interest" description="Disordered" evidence="1">
    <location>
        <begin position="138"/>
        <end position="177"/>
    </location>
</feature>
<feature type="non-terminal residue" evidence="2">
    <location>
        <position position="177"/>
    </location>
</feature>
<comment type="caution">
    <text evidence="2">The sequence shown here is derived from an EMBL/GenBank/DDBJ whole genome shotgun (WGS) entry which is preliminary data.</text>
</comment>
<feature type="compositionally biased region" description="Low complexity" evidence="1">
    <location>
        <begin position="27"/>
        <end position="37"/>
    </location>
</feature>
<protein>
    <submittedName>
        <fullName evidence="2">Uncharacterized protein</fullName>
    </submittedName>
</protein>
<dbReference type="EMBL" id="CAXAMN010008426">
    <property type="protein sequence ID" value="CAK9025048.1"/>
    <property type="molecule type" value="Genomic_DNA"/>
</dbReference>
<feature type="compositionally biased region" description="Low complexity" evidence="1">
    <location>
        <begin position="51"/>
        <end position="60"/>
    </location>
</feature>
<gene>
    <name evidence="2" type="ORF">CCMP2556_LOCUS15870</name>
</gene>
<accession>A0ABP0KE41</accession>
<dbReference type="Proteomes" id="UP001642484">
    <property type="component" value="Unassembled WGS sequence"/>
</dbReference>
<evidence type="ECO:0000256" key="1">
    <source>
        <dbReference type="SAM" id="MobiDB-lite"/>
    </source>
</evidence>